<sequence>MVIFEKEEQSLRQGGNKTFGLASFMRKRWDIGDFWYSHAPEIPRGLLYIIFINHIPQRFKKPHDAEMVEFERTITSYWAPNIQKFLDDGKMKDKEVYETAFATLSQPFKQAHVSLFWLIPFRVRPLACCP</sequence>
<protein>
    <submittedName>
        <fullName evidence="1">Uncharacterized protein</fullName>
    </submittedName>
</protein>
<reference evidence="1 2" key="1">
    <citation type="submission" date="2016-12" db="EMBL/GenBank/DDBJ databases">
        <title>The genomes of Aspergillus section Nigri reveals drivers in fungal speciation.</title>
        <authorList>
            <consortium name="DOE Joint Genome Institute"/>
            <person name="Vesth T.C."/>
            <person name="Nybo J."/>
            <person name="Theobald S."/>
            <person name="Brandl J."/>
            <person name="Frisvad J.C."/>
            <person name="Nielsen K.F."/>
            <person name="Lyhne E.K."/>
            <person name="Kogle M.E."/>
            <person name="Kuo A."/>
            <person name="Riley R."/>
            <person name="Clum A."/>
            <person name="Nolan M."/>
            <person name="Lipzen A."/>
            <person name="Salamov A."/>
            <person name="Henrissat B."/>
            <person name="Wiebenga A."/>
            <person name="De Vries R.P."/>
            <person name="Grigoriev I.V."/>
            <person name="Mortensen U.H."/>
            <person name="Andersen M.R."/>
            <person name="Baker S.E."/>
        </authorList>
    </citation>
    <scope>NUCLEOTIDE SEQUENCE [LARGE SCALE GENOMIC DNA]</scope>
    <source>
        <strain evidence="1 2">JOP 1030-1</strain>
    </source>
</reference>
<accession>A0A319AQY6</accession>
<organism evidence="1 2">
    <name type="scientific">Aspergillus saccharolyticus JOP 1030-1</name>
    <dbReference type="NCBI Taxonomy" id="1450539"/>
    <lineage>
        <taxon>Eukaryota</taxon>
        <taxon>Fungi</taxon>
        <taxon>Dikarya</taxon>
        <taxon>Ascomycota</taxon>
        <taxon>Pezizomycotina</taxon>
        <taxon>Eurotiomycetes</taxon>
        <taxon>Eurotiomycetidae</taxon>
        <taxon>Eurotiales</taxon>
        <taxon>Aspergillaceae</taxon>
        <taxon>Aspergillus</taxon>
        <taxon>Aspergillus subgen. Circumdati</taxon>
    </lineage>
</organism>
<dbReference type="RefSeq" id="XP_025434784.1">
    <property type="nucleotide sequence ID" value="XM_025570336.1"/>
</dbReference>
<evidence type="ECO:0000313" key="2">
    <source>
        <dbReference type="Proteomes" id="UP000248349"/>
    </source>
</evidence>
<proteinExistence type="predicted"/>
<evidence type="ECO:0000313" key="1">
    <source>
        <dbReference type="EMBL" id="PYH48802.1"/>
    </source>
</evidence>
<name>A0A319AQY6_9EURO</name>
<gene>
    <name evidence="1" type="ORF">BP01DRAFT_112887</name>
</gene>
<dbReference type="OrthoDB" id="3645574at2759"/>
<dbReference type="EMBL" id="KZ821220">
    <property type="protein sequence ID" value="PYH48802.1"/>
    <property type="molecule type" value="Genomic_DNA"/>
</dbReference>
<dbReference type="STRING" id="1450539.A0A319AQY6"/>
<dbReference type="Proteomes" id="UP000248349">
    <property type="component" value="Unassembled WGS sequence"/>
</dbReference>
<dbReference type="AlphaFoldDB" id="A0A319AQY6"/>
<keyword evidence="2" id="KW-1185">Reference proteome</keyword>
<dbReference type="GeneID" id="37071564"/>